<dbReference type="Gene3D" id="3.40.640.10">
    <property type="entry name" value="Type I PLP-dependent aspartate aminotransferase-like (Major domain)"/>
    <property type="match status" value="1"/>
</dbReference>
<dbReference type="Proteomes" id="UP000676428">
    <property type="component" value="Chromosome"/>
</dbReference>
<accession>A0ABX8DCY5</accession>
<dbReference type="InterPro" id="IPR015422">
    <property type="entry name" value="PyrdxlP-dep_Trfase_small"/>
</dbReference>
<dbReference type="PANTHER" id="PTHR43586:SF15">
    <property type="entry name" value="BLR3095 PROTEIN"/>
    <property type="match status" value="1"/>
</dbReference>
<feature type="chain" id="PRO_5045580804" evidence="2">
    <location>
        <begin position="38"/>
        <end position="424"/>
    </location>
</feature>
<dbReference type="Pfam" id="PF00266">
    <property type="entry name" value="Aminotran_5"/>
    <property type="match status" value="1"/>
</dbReference>
<sequence length="424" mass="46098">MSKENPNNLRQLDCSRRQLLTGIAAMPVAMMAGNVLASNPVKPLTGKGLMGSRDDFALASTYLNGAYMHPVTIGAADAIKHYLNARLMNSAAAEVDMGGDRHKAITLFGELFHADADELTWVPSTTVAENLVVSGLGLHQQGHVVTDVYHFSGSLFMYNEFAKQGLQYSLVAARDNRIHIEDLERAITPATKLIALTLVSNVGGFQHDLKAVCDMAHSKGVLVFADIIQAAGNTPIDLHGSGVDFAACSTYKWLMGDFGIGLVYVRRDRQHLLQRSQIGFRQEGQVVTHYLPFDKPGTPLIETQATSGLAGIIGVGTLGNGAVSALAYSLGYLKKLGIDNIQAWRQPLLKRLHEALPPLGFASMTPVDSKSAIISFQYEHAADKIYPKLQAAGVEVTVYRHYFRISPSFYNTLDDVEQLIEALS</sequence>
<keyword evidence="1" id="KW-0663">Pyridoxal phosphate</keyword>
<evidence type="ECO:0000259" key="3">
    <source>
        <dbReference type="Pfam" id="PF00266"/>
    </source>
</evidence>
<dbReference type="SUPFAM" id="SSF53383">
    <property type="entry name" value="PLP-dependent transferases"/>
    <property type="match status" value="1"/>
</dbReference>
<dbReference type="InterPro" id="IPR015424">
    <property type="entry name" value="PyrdxlP-dep_Trfase"/>
</dbReference>
<gene>
    <name evidence="4" type="ORF">KHX94_12825</name>
</gene>
<dbReference type="EMBL" id="CP074572">
    <property type="protein sequence ID" value="QVK22295.1"/>
    <property type="molecule type" value="Genomic_DNA"/>
</dbReference>
<proteinExistence type="predicted"/>
<evidence type="ECO:0000313" key="5">
    <source>
        <dbReference type="Proteomes" id="UP000676428"/>
    </source>
</evidence>
<evidence type="ECO:0000256" key="2">
    <source>
        <dbReference type="SAM" id="SignalP"/>
    </source>
</evidence>
<keyword evidence="4" id="KW-0808">Transferase</keyword>
<dbReference type="PANTHER" id="PTHR43586">
    <property type="entry name" value="CYSTEINE DESULFURASE"/>
    <property type="match status" value="1"/>
</dbReference>
<evidence type="ECO:0000313" key="4">
    <source>
        <dbReference type="EMBL" id="QVK22295.1"/>
    </source>
</evidence>
<dbReference type="InterPro" id="IPR015421">
    <property type="entry name" value="PyrdxlP-dep_Trfase_major"/>
</dbReference>
<name>A0ABX8DCY5_9GAMM</name>
<dbReference type="Gene3D" id="3.90.1150.10">
    <property type="entry name" value="Aspartate Aminotransferase, domain 1"/>
    <property type="match status" value="1"/>
</dbReference>
<keyword evidence="4" id="KW-0032">Aminotransferase</keyword>
<dbReference type="RefSeq" id="WP_213680951.1">
    <property type="nucleotide sequence ID" value="NZ_CP074572.1"/>
</dbReference>
<protein>
    <submittedName>
        <fullName evidence="4">Aminotransferase class V-fold PLP-dependent enzyme</fullName>
    </submittedName>
</protein>
<feature type="domain" description="Aminotransferase class V" evidence="3">
    <location>
        <begin position="107"/>
        <end position="419"/>
    </location>
</feature>
<organism evidence="4 5">
    <name type="scientific">Shewanella dokdonensis</name>
    <dbReference type="NCBI Taxonomy" id="712036"/>
    <lineage>
        <taxon>Bacteria</taxon>
        <taxon>Pseudomonadati</taxon>
        <taxon>Pseudomonadota</taxon>
        <taxon>Gammaproteobacteria</taxon>
        <taxon>Alteromonadales</taxon>
        <taxon>Shewanellaceae</taxon>
        <taxon>Shewanella</taxon>
    </lineage>
</organism>
<keyword evidence="5" id="KW-1185">Reference proteome</keyword>
<evidence type="ECO:0000256" key="1">
    <source>
        <dbReference type="ARBA" id="ARBA00022898"/>
    </source>
</evidence>
<reference evidence="4 5" key="1">
    <citation type="journal article" date="2012" name="Int. J. Syst. Evol. Microbiol.">
        <title>Shewanella dokdonensis sp. nov., isolated from seawater.</title>
        <authorList>
            <person name="Sung H.R."/>
            <person name="Yoon J.H."/>
            <person name="Ghim S.Y."/>
        </authorList>
    </citation>
    <scope>NUCLEOTIDE SEQUENCE [LARGE SCALE GENOMIC DNA]</scope>
    <source>
        <strain evidence="4 5">DSM 23626</strain>
    </source>
</reference>
<feature type="signal peptide" evidence="2">
    <location>
        <begin position="1"/>
        <end position="37"/>
    </location>
</feature>
<dbReference type="GO" id="GO:0008483">
    <property type="term" value="F:transaminase activity"/>
    <property type="evidence" value="ECO:0007669"/>
    <property type="project" value="UniProtKB-KW"/>
</dbReference>
<dbReference type="InterPro" id="IPR000192">
    <property type="entry name" value="Aminotrans_V_dom"/>
</dbReference>
<keyword evidence="2" id="KW-0732">Signal</keyword>